<comment type="caution">
    <text evidence="1">The sequence shown here is derived from an EMBL/GenBank/DDBJ whole genome shotgun (WGS) entry which is preliminary data.</text>
</comment>
<dbReference type="EMBL" id="SJPW01000005">
    <property type="protein sequence ID" value="TWU50677.1"/>
    <property type="molecule type" value="Genomic_DNA"/>
</dbReference>
<evidence type="ECO:0000313" key="1">
    <source>
        <dbReference type="EMBL" id="TWU50677.1"/>
    </source>
</evidence>
<gene>
    <name evidence="1" type="ORF">Poly51_39700</name>
</gene>
<proteinExistence type="predicted"/>
<organism evidence="1 2">
    <name type="scientific">Rubripirellula tenax</name>
    <dbReference type="NCBI Taxonomy" id="2528015"/>
    <lineage>
        <taxon>Bacteria</taxon>
        <taxon>Pseudomonadati</taxon>
        <taxon>Planctomycetota</taxon>
        <taxon>Planctomycetia</taxon>
        <taxon>Pirellulales</taxon>
        <taxon>Pirellulaceae</taxon>
        <taxon>Rubripirellula</taxon>
    </lineage>
</organism>
<accession>A0A5C6ERJ1</accession>
<protein>
    <submittedName>
        <fullName evidence="1">Uncharacterized protein</fullName>
    </submittedName>
</protein>
<name>A0A5C6ERJ1_9BACT</name>
<evidence type="ECO:0000313" key="2">
    <source>
        <dbReference type="Proteomes" id="UP000318288"/>
    </source>
</evidence>
<reference evidence="1 2" key="1">
    <citation type="submission" date="2019-02" db="EMBL/GenBank/DDBJ databases">
        <title>Deep-cultivation of Planctomycetes and their phenomic and genomic characterization uncovers novel biology.</title>
        <authorList>
            <person name="Wiegand S."/>
            <person name="Jogler M."/>
            <person name="Boedeker C."/>
            <person name="Pinto D."/>
            <person name="Vollmers J."/>
            <person name="Rivas-Marin E."/>
            <person name="Kohn T."/>
            <person name="Peeters S.H."/>
            <person name="Heuer A."/>
            <person name="Rast P."/>
            <person name="Oberbeckmann S."/>
            <person name="Bunk B."/>
            <person name="Jeske O."/>
            <person name="Meyerdierks A."/>
            <person name="Storesund J.E."/>
            <person name="Kallscheuer N."/>
            <person name="Luecker S."/>
            <person name="Lage O.M."/>
            <person name="Pohl T."/>
            <person name="Merkel B.J."/>
            <person name="Hornburger P."/>
            <person name="Mueller R.-W."/>
            <person name="Bruemmer F."/>
            <person name="Labrenz M."/>
            <person name="Spormann A.M."/>
            <person name="Op Den Camp H."/>
            <person name="Overmann J."/>
            <person name="Amann R."/>
            <person name="Jetten M.S.M."/>
            <person name="Mascher T."/>
            <person name="Medema M.H."/>
            <person name="Devos D.P."/>
            <person name="Kaster A.-K."/>
            <person name="Ovreas L."/>
            <person name="Rohde M."/>
            <person name="Galperin M.Y."/>
            <person name="Jogler C."/>
        </authorList>
    </citation>
    <scope>NUCLEOTIDE SEQUENCE [LARGE SCALE GENOMIC DNA]</scope>
    <source>
        <strain evidence="1 2">Poly51</strain>
    </source>
</reference>
<keyword evidence="2" id="KW-1185">Reference proteome</keyword>
<dbReference type="Proteomes" id="UP000318288">
    <property type="component" value="Unassembled WGS sequence"/>
</dbReference>
<dbReference type="AlphaFoldDB" id="A0A5C6ERJ1"/>
<sequence length="89" mass="10176">MPDSDVTPTLESQPNLLIDAFFQRRSVRRLRCPYPDWSHLTALTHMEIENLCCQRCDTKTLTSEWPRDGAPCPNCGGHLPAEPVCTWFT</sequence>